<name>A0A397ZXC5_BRACM</name>
<sequence length="35" mass="3924">MRGEEKLTVYGAETREEDSDLSIEALIKSIKPEEG</sequence>
<organism evidence="1 2">
    <name type="scientific">Brassica campestris</name>
    <name type="common">Field mustard</name>
    <dbReference type="NCBI Taxonomy" id="3711"/>
    <lineage>
        <taxon>Eukaryota</taxon>
        <taxon>Viridiplantae</taxon>
        <taxon>Streptophyta</taxon>
        <taxon>Embryophyta</taxon>
        <taxon>Tracheophyta</taxon>
        <taxon>Spermatophyta</taxon>
        <taxon>Magnoliopsida</taxon>
        <taxon>eudicotyledons</taxon>
        <taxon>Gunneridae</taxon>
        <taxon>Pentapetalae</taxon>
        <taxon>rosids</taxon>
        <taxon>malvids</taxon>
        <taxon>Brassicales</taxon>
        <taxon>Brassicaceae</taxon>
        <taxon>Brassiceae</taxon>
        <taxon>Brassica</taxon>
    </lineage>
</organism>
<evidence type="ECO:0000313" key="1">
    <source>
        <dbReference type="EMBL" id="RID68080.1"/>
    </source>
</evidence>
<protein>
    <submittedName>
        <fullName evidence="1">Uncharacterized protein</fullName>
    </submittedName>
</protein>
<evidence type="ECO:0000313" key="2">
    <source>
        <dbReference type="Proteomes" id="UP000264353"/>
    </source>
</evidence>
<dbReference type="EMBL" id="CM010630">
    <property type="protein sequence ID" value="RID68080.1"/>
    <property type="molecule type" value="Genomic_DNA"/>
</dbReference>
<proteinExistence type="predicted"/>
<reference evidence="1 2" key="1">
    <citation type="submission" date="2018-06" db="EMBL/GenBank/DDBJ databases">
        <title>WGS assembly of Brassica rapa FPsc.</title>
        <authorList>
            <person name="Bowman J."/>
            <person name="Kohchi T."/>
            <person name="Yamato K."/>
            <person name="Jenkins J."/>
            <person name="Shu S."/>
            <person name="Ishizaki K."/>
            <person name="Yamaoka S."/>
            <person name="Nishihama R."/>
            <person name="Nakamura Y."/>
            <person name="Berger F."/>
            <person name="Adam C."/>
            <person name="Aki S."/>
            <person name="Althoff F."/>
            <person name="Araki T."/>
            <person name="Arteaga-Vazquez M."/>
            <person name="Balasubrmanian S."/>
            <person name="Bauer D."/>
            <person name="Boehm C."/>
            <person name="Briginshaw L."/>
            <person name="Caballero-Perez J."/>
            <person name="Catarino B."/>
            <person name="Chen F."/>
            <person name="Chiyoda S."/>
            <person name="Chovatia M."/>
            <person name="Davies K."/>
            <person name="Delmans M."/>
            <person name="Demura T."/>
            <person name="Dierschke T."/>
            <person name="Dolan L."/>
            <person name="Dorantes-Acosta A."/>
            <person name="Eklund D."/>
            <person name="Florent S."/>
            <person name="Flores-Sandoval E."/>
            <person name="Fujiyama A."/>
            <person name="Fukuzawa H."/>
            <person name="Galik B."/>
            <person name="Grimanelli D."/>
            <person name="Grimwood J."/>
            <person name="Grossniklaus U."/>
            <person name="Hamada T."/>
            <person name="Haseloff J."/>
            <person name="Hetherington A."/>
            <person name="Higo A."/>
            <person name="Hirakawa Y."/>
            <person name="Hundley H."/>
            <person name="Ikeda Y."/>
            <person name="Inoue K."/>
            <person name="Inoue S."/>
            <person name="Ishida S."/>
            <person name="Jia Q."/>
            <person name="Kakita M."/>
            <person name="Kanazawa T."/>
            <person name="Kawai Y."/>
            <person name="Kawashima T."/>
            <person name="Kennedy M."/>
            <person name="Kinose K."/>
            <person name="Kinoshita T."/>
            <person name="Kohara Y."/>
            <person name="Koide E."/>
            <person name="Komatsu K."/>
            <person name="Kopischke S."/>
            <person name="Kubo M."/>
            <person name="Kyozuka J."/>
            <person name="Lagercrantz U."/>
            <person name="Lin S."/>
            <person name="Lindquist E."/>
            <person name="Lipzen A."/>
            <person name="Lu C."/>
            <person name="Luna E."/>
            <person name="Martienssen R."/>
            <person name="Minamino N."/>
            <person name="Mizutani M."/>
            <person name="Mizutani M."/>
            <person name="Mochizuki N."/>
            <person name="Monte I."/>
            <person name="Mosher R."/>
            <person name="Nagasaki H."/>
            <person name="Nakagami H."/>
            <person name="Naramoto S."/>
            <person name="Nishitani K."/>
            <person name="Ohtani M."/>
            <person name="Okamoto T."/>
            <person name="Okumura M."/>
            <person name="Phillips J."/>
            <person name="Pollak B."/>
            <person name="Reinders A."/>
            <person name="Roevekamp M."/>
            <person name="Sano R."/>
            <person name="Sawa S."/>
            <person name="Schmid M."/>
            <person name="Shirakawa M."/>
            <person name="Solano R."/>
            <person name="Spunde A."/>
            <person name="Suetsugu N."/>
            <person name="Sugano S."/>
            <person name="Sugiyama A."/>
            <person name="Sun R."/>
            <person name="Suzuki Y."/>
            <person name="Takenaka M."/>
            <person name="Takezawa D."/>
            <person name="Tomogane H."/>
            <person name="Tsuzuki M."/>
            <person name="Ueda T."/>
            <person name="Umeda M."/>
            <person name="Ward J."/>
            <person name="Watanabe Y."/>
            <person name="Yazaki K."/>
            <person name="Yokoyama R."/>
            <person name="Yoshitake Y."/>
            <person name="Yotsui I."/>
            <person name="Zachgo S."/>
            <person name="Schmutz J."/>
        </authorList>
    </citation>
    <scope>NUCLEOTIDE SEQUENCE [LARGE SCALE GENOMIC DNA]</scope>
    <source>
        <strain evidence="2">cv. B-3</strain>
    </source>
</reference>
<accession>A0A397ZXC5</accession>
<dbReference type="Proteomes" id="UP000264353">
    <property type="component" value="Chromosome A3"/>
</dbReference>
<gene>
    <name evidence="1" type="ORF">BRARA_C00263</name>
</gene>
<dbReference type="AlphaFoldDB" id="A0A397ZXC5"/>